<reference evidence="2 3" key="1">
    <citation type="submission" date="2017-01" db="EMBL/GenBank/DDBJ databases">
        <authorList>
            <person name="Mah S.A."/>
            <person name="Swanson W.J."/>
            <person name="Moy G.W."/>
            <person name="Vacquier V.D."/>
        </authorList>
    </citation>
    <scope>NUCLEOTIDE SEQUENCE [LARGE SCALE GENOMIC DNA]</scope>
    <source>
        <strain evidence="2 3">GSMNP</strain>
    </source>
</reference>
<feature type="chain" id="PRO_5012073946" evidence="1">
    <location>
        <begin position="28"/>
        <end position="372"/>
    </location>
</feature>
<dbReference type="EMBL" id="LSSN01001114">
    <property type="protein sequence ID" value="OMJ20971.1"/>
    <property type="molecule type" value="Genomic_DNA"/>
</dbReference>
<evidence type="ECO:0000313" key="2">
    <source>
        <dbReference type="EMBL" id="OMJ20971.1"/>
    </source>
</evidence>
<accession>A0A1R1Y1Z3</accession>
<dbReference type="OrthoDB" id="10321394at2759"/>
<protein>
    <submittedName>
        <fullName evidence="2">Uncharacterized protein</fullName>
    </submittedName>
</protein>
<comment type="caution">
    <text evidence="2">The sequence shown here is derived from an EMBL/GenBank/DDBJ whole genome shotgun (WGS) entry which is preliminary data.</text>
</comment>
<keyword evidence="1" id="KW-0732">Signal</keyword>
<dbReference type="AlphaFoldDB" id="A0A1R1Y1Z3"/>
<name>A0A1R1Y1Z3_9FUNG</name>
<feature type="signal peptide" evidence="1">
    <location>
        <begin position="1"/>
        <end position="27"/>
    </location>
</feature>
<proteinExistence type="predicted"/>
<evidence type="ECO:0000256" key="1">
    <source>
        <dbReference type="SAM" id="SignalP"/>
    </source>
</evidence>
<gene>
    <name evidence="2" type="ORF">AYI70_g3758</name>
</gene>
<sequence>MDFIPSVFKLLFGLCVVTLSSIGSSQGEGCQFEYSNLAIGASEKLTSLGSIKFDMMSQLKIPCGRYSFRMMFDGNMEKDIYFVLSNKKDLNQGVNIYGRVGLQSGNFSMSTENASRSSIIEPTILKKMEPKVEISFDSPKLSILVSSTSINFIDGNEYDIDELFSTDEMYLTFGLVNESYQISNIIFDCMRNELCDIKSEQTSEISSTQSCHSKSDIPYFDFNTTSTRDLYVLDKPIHIPCKTKDFSVYLFINYITGIRVAFTGDGGIYGKDGVFEAKLYVTANKYMITRGRYASPRKIDYIENSNLLSKRIEIGAVFANYKDGVLSIQLDGNDIVSYKVNNLNITTIYIANNEGHGFFFMGSLTCSSYYNC</sequence>
<organism evidence="2 3">
    <name type="scientific">Smittium culicis</name>
    <dbReference type="NCBI Taxonomy" id="133412"/>
    <lineage>
        <taxon>Eukaryota</taxon>
        <taxon>Fungi</taxon>
        <taxon>Fungi incertae sedis</taxon>
        <taxon>Zoopagomycota</taxon>
        <taxon>Kickxellomycotina</taxon>
        <taxon>Harpellomycetes</taxon>
        <taxon>Harpellales</taxon>
        <taxon>Legeriomycetaceae</taxon>
        <taxon>Smittium</taxon>
    </lineage>
</organism>
<evidence type="ECO:0000313" key="3">
    <source>
        <dbReference type="Proteomes" id="UP000187283"/>
    </source>
</evidence>
<keyword evidence="3" id="KW-1185">Reference proteome</keyword>
<dbReference type="Proteomes" id="UP000187283">
    <property type="component" value="Unassembled WGS sequence"/>
</dbReference>